<dbReference type="AlphaFoldDB" id="A0AAD1ISU8"/>
<evidence type="ECO:0000313" key="3">
    <source>
        <dbReference type="Proteomes" id="UP000466607"/>
    </source>
</evidence>
<organism evidence="2 3">
    <name type="scientific">Mycolicibacterium litorale</name>
    <dbReference type="NCBI Taxonomy" id="758802"/>
    <lineage>
        <taxon>Bacteria</taxon>
        <taxon>Bacillati</taxon>
        <taxon>Actinomycetota</taxon>
        <taxon>Actinomycetes</taxon>
        <taxon>Mycobacteriales</taxon>
        <taxon>Mycobacteriaceae</taxon>
        <taxon>Mycolicibacterium</taxon>
    </lineage>
</organism>
<feature type="transmembrane region" description="Helical" evidence="1">
    <location>
        <begin position="12"/>
        <end position="31"/>
    </location>
</feature>
<evidence type="ECO:0000313" key="2">
    <source>
        <dbReference type="EMBL" id="BBY18922.1"/>
    </source>
</evidence>
<gene>
    <name evidence="2" type="ORF">MLIT_45140</name>
</gene>
<accession>A0AAD1ISU8</accession>
<dbReference type="EMBL" id="AP022586">
    <property type="protein sequence ID" value="BBY18922.1"/>
    <property type="molecule type" value="Genomic_DNA"/>
</dbReference>
<keyword evidence="1" id="KW-0472">Membrane</keyword>
<keyword evidence="1" id="KW-1133">Transmembrane helix</keyword>
<dbReference type="Proteomes" id="UP000466607">
    <property type="component" value="Chromosome"/>
</dbReference>
<evidence type="ECO:0000256" key="1">
    <source>
        <dbReference type="SAM" id="Phobius"/>
    </source>
</evidence>
<proteinExistence type="predicted"/>
<name>A0AAD1ISU8_9MYCO</name>
<keyword evidence="1" id="KW-0812">Transmembrane</keyword>
<reference evidence="2 3" key="1">
    <citation type="journal article" date="2019" name="Emerg. Microbes Infect.">
        <title>Comprehensive subspecies identification of 175 nontuberculous mycobacteria species based on 7547 genomic profiles.</title>
        <authorList>
            <person name="Matsumoto Y."/>
            <person name="Kinjo T."/>
            <person name="Motooka D."/>
            <person name="Nabeya D."/>
            <person name="Jung N."/>
            <person name="Uechi K."/>
            <person name="Horii T."/>
            <person name="Iida T."/>
            <person name="Fujita J."/>
            <person name="Nakamura S."/>
        </authorList>
    </citation>
    <scope>NUCLEOTIDE SEQUENCE [LARGE SCALE GENOMIC DNA]</scope>
    <source>
        <strain evidence="2 3">JCM 17423</strain>
    </source>
</reference>
<sequence length="66" mass="7694">MGIAIRWPTVSYWYIAGVITVYINPITRSRVGRIAWSLFRHPVKSREFPAKQERLITAAELMRYGV</sequence>
<protein>
    <submittedName>
        <fullName evidence="2">Uncharacterized protein</fullName>
    </submittedName>
</protein>
<keyword evidence="3" id="KW-1185">Reference proteome</keyword>